<dbReference type="PANTHER" id="PTHR36113">
    <property type="entry name" value="LYASE, PUTATIVE-RELATED-RELATED"/>
    <property type="match status" value="1"/>
</dbReference>
<gene>
    <name evidence="2" type="ORF">JL102_16920</name>
</gene>
<dbReference type="Pfam" id="PF12681">
    <property type="entry name" value="Glyoxalase_2"/>
    <property type="match status" value="1"/>
</dbReference>
<dbReference type="EMBL" id="JAESIY010000009">
    <property type="protein sequence ID" value="MBL3657835.1"/>
    <property type="molecule type" value="Genomic_DNA"/>
</dbReference>
<dbReference type="InterPro" id="IPR029068">
    <property type="entry name" value="Glyas_Bleomycin-R_OHBP_Dase"/>
</dbReference>
<dbReference type="Gene3D" id="3.10.180.10">
    <property type="entry name" value="2,3-Dihydroxybiphenyl 1,2-Dioxygenase, domain 1"/>
    <property type="match status" value="1"/>
</dbReference>
<accession>A0A937K1Z1</accession>
<keyword evidence="3" id="KW-1185">Reference proteome</keyword>
<dbReference type="SUPFAM" id="SSF54593">
    <property type="entry name" value="Glyoxalase/Bleomycin resistance protein/Dihydroxybiphenyl dioxygenase"/>
    <property type="match status" value="1"/>
</dbReference>
<dbReference type="InterPro" id="IPR051332">
    <property type="entry name" value="Fosfomycin_Res_Enzymes"/>
</dbReference>
<evidence type="ECO:0000313" key="3">
    <source>
        <dbReference type="Proteomes" id="UP000659388"/>
    </source>
</evidence>
<comment type="caution">
    <text evidence="2">The sequence shown here is derived from an EMBL/GenBank/DDBJ whole genome shotgun (WGS) entry which is preliminary data.</text>
</comment>
<dbReference type="InterPro" id="IPR037523">
    <property type="entry name" value="VOC_core"/>
</dbReference>
<organism evidence="2 3">
    <name type="scientific">Fulvivirga sediminis</name>
    <dbReference type="NCBI Taxonomy" id="2803949"/>
    <lineage>
        <taxon>Bacteria</taxon>
        <taxon>Pseudomonadati</taxon>
        <taxon>Bacteroidota</taxon>
        <taxon>Cytophagia</taxon>
        <taxon>Cytophagales</taxon>
        <taxon>Fulvivirgaceae</taxon>
        <taxon>Fulvivirga</taxon>
    </lineage>
</organism>
<proteinExistence type="predicted"/>
<dbReference type="AlphaFoldDB" id="A0A937K1Z1"/>
<dbReference type="Proteomes" id="UP000659388">
    <property type="component" value="Unassembled WGS sequence"/>
</dbReference>
<feature type="domain" description="VOC" evidence="1">
    <location>
        <begin position="3"/>
        <end position="126"/>
    </location>
</feature>
<dbReference type="PANTHER" id="PTHR36113:SF6">
    <property type="entry name" value="FOSFOMYCIN RESISTANCE PROTEIN FOSX"/>
    <property type="match status" value="1"/>
</dbReference>
<dbReference type="PROSITE" id="PS51819">
    <property type="entry name" value="VOC"/>
    <property type="match status" value="1"/>
</dbReference>
<evidence type="ECO:0000259" key="1">
    <source>
        <dbReference type="PROSITE" id="PS51819"/>
    </source>
</evidence>
<dbReference type="InterPro" id="IPR025870">
    <property type="entry name" value="Glyoxalase-like_dom"/>
</dbReference>
<evidence type="ECO:0000313" key="2">
    <source>
        <dbReference type="EMBL" id="MBL3657835.1"/>
    </source>
</evidence>
<dbReference type="RefSeq" id="WP_202245620.1">
    <property type="nucleotide sequence ID" value="NZ_JAESIY010000009.1"/>
</dbReference>
<sequence>MKEFTQIKENCLYIRDLNKAKNFYHHKLGLPIIHHKEDKHIFFKVGTSVLLCFNPDDSKLKTSPPPHFAEGNQHFAFEVNQNDYQAVKNKMLNLGITIIDTMVWGEGQESFYFHDPENNILEVVPTGVWN</sequence>
<name>A0A937K1Z1_9BACT</name>
<protein>
    <submittedName>
        <fullName evidence="2">VOC family protein</fullName>
    </submittedName>
</protein>
<reference evidence="2" key="1">
    <citation type="submission" date="2021-01" db="EMBL/GenBank/DDBJ databases">
        <title>Fulvivirga kasyanovii gen. nov., sp nov., a novel member of the phylum Bacteroidetes isolated from seawater in a mussel farm.</title>
        <authorList>
            <person name="Zhao L.-H."/>
            <person name="Wang Z.-J."/>
        </authorList>
    </citation>
    <scope>NUCLEOTIDE SEQUENCE</scope>
    <source>
        <strain evidence="2">2943</strain>
    </source>
</reference>